<dbReference type="GO" id="GO:0006310">
    <property type="term" value="P:DNA recombination"/>
    <property type="evidence" value="ECO:0007669"/>
    <property type="project" value="UniProtKB-UniRule"/>
</dbReference>
<dbReference type="EMBL" id="AP023086">
    <property type="protein sequence ID" value="BCD96717.1"/>
    <property type="molecule type" value="Genomic_DNA"/>
</dbReference>
<evidence type="ECO:0000256" key="7">
    <source>
        <dbReference type="ARBA" id="ARBA00033409"/>
    </source>
</evidence>
<dbReference type="InterPro" id="IPR012340">
    <property type="entry name" value="NA-bd_OB-fold"/>
</dbReference>
<evidence type="ECO:0000256" key="8">
    <source>
        <dbReference type="HAMAP-Rule" id="MF_00201"/>
    </source>
</evidence>
<dbReference type="PANTHER" id="PTHR33991:SF1">
    <property type="entry name" value="DNA REPAIR PROTEIN RECO"/>
    <property type="match status" value="1"/>
</dbReference>
<dbReference type="InterPro" id="IPR022572">
    <property type="entry name" value="DNA_rep/recomb_RecO_N"/>
</dbReference>
<gene>
    <name evidence="8" type="primary">recO</name>
    <name evidence="10" type="ORF">MARGE09_P0917</name>
</gene>
<dbReference type="RefSeq" id="WP_236986207.1">
    <property type="nucleotide sequence ID" value="NZ_AP023086.1"/>
</dbReference>
<dbReference type="SUPFAM" id="SSF50249">
    <property type="entry name" value="Nucleic acid-binding proteins"/>
    <property type="match status" value="1"/>
</dbReference>
<dbReference type="Gene3D" id="2.40.50.140">
    <property type="entry name" value="Nucleic acid-binding proteins"/>
    <property type="match status" value="1"/>
</dbReference>
<evidence type="ECO:0000256" key="5">
    <source>
        <dbReference type="ARBA" id="ARBA00023172"/>
    </source>
</evidence>
<dbReference type="SUPFAM" id="SSF57863">
    <property type="entry name" value="ArfGap/RecO-like zinc finger"/>
    <property type="match status" value="1"/>
</dbReference>
<evidence type="ECO:0000256" key="3">
    <source>
        <dbReference type="ARBA" id="ARBA00021310"/>
    </source>
</evidence>
<evidence type="ECO:0000259" key="9">
    <source>
        <dbReference type="Pfam" id="PF11967"/>
    </source>
</evidence>
<evidence type="ECO:0000313" key="10">
    <source>
        <dbReference type="EMBL" id="BCD96717.1"/>
    </source>
</evidence>
<dbReference type="GO" id="GO:0006302">
    <property type="term" value="P:double-strand break repair"/>
    <property type="evidence" value="ECO:0007669"/>
    <property type="project" value="TreeGrafter"/>
</dbReference>
<evidence type="ECO:0000256" key="4">
    <source>
        <dbReference type="ARBA" id="ARBA00022763"/>
    </source>
</evidence>
<evidence type="ECO:0000256" key="1">
    <source>
        <dbReference type="ARBA" id="ARBA00003065"/>
    </source>
</evidence>
<dbReference type="InterPro" id="IPR003717">
    <property type="entry name" value="RecO"/>
</dbReference>
<keyword evidence="11" id="KW-1185">Reference proteome</keyword>
<dbReference type="InterPro" id="IPR042242">
    <property type="entry name" value="RecO_C"/>
</dbReference>
<proteinExistence type="inferred from homology"/>
<evidence type="ECO:0000256" key="6">
    <source>
        <dbReference type="ARBA" id="ARBA00023204"/>
    </source>
</evidence>
<comment type="similarity">
    <text evidence="2 8">Belongs to the RecO family.</text>
</comment>
<dbReference type="Proteomes" id="UP001320119">
    <property type="component" value="Chromosome"/>
</dbReference>
<feature type="domain" description="DNA replication/recombination mediator RecO N-terminal" evidence="9">
    <location>
        <begin position="1"/>
        <end position="73"/>
    </location>
</feature>
<keyword evidence="5 8" id="KW-0233">DNA recombination</keyword>
<dbReference type="HAMAP" id="MF_00201">
    <property type="entry name" value="RecO"/>
    <property type="match status" value="1"/>
</dbReference>
<accession>A0AAN1WFM3</accession>
<protein>
    <recommendedName>
        <fullName evidence="3 8">DNA repair protein RecO</fullName>
    </recommendedName>
    <alternativeName>
        <fullName evidence="7 8">Recombination protein O</fullName>
    </alternativeName>
</protein>
<dbReference type="KEGG" id="marq:MARGE09_P0917"/>
<dbReference type="Pfam" id="PF02565">
    <property type="entry name" value="RecO_C"/>
    <property type="match status" value="1"/>
</dbReference>
<organism evidence="10 11">
    <name type="scientific">Marinagarivorans cellulosilyticus</name>
    <dbReference type="NCBI Taxonomy" id="2721545"/>
    <lineage>
        <taxon>Bacteria</taxon>
        <taxon>Pseudomonadati</taxon>
        <taxon>Pseudomonadota</taxon>
        <taxon>Gammaproteobacteria</taxon>
        <taxon>Cellvibrionales</taxon>
        <taxon>Cellvibrionaceae</taxon>
        <taxon>Marinagarivorans</taxon>
    </lineage>
</organism>
<keyword evidence="4 8" id="KW-0227">DNA damage</keyword>
<dbReference type="Gene3D" id="1.20.1440.120">
    <property type="entry name" value="Recombination protein O, C-terminal domain"/>
    <property type="match status" value="1"/>
</dbReference>
<dbReference type="NCBIfam" id="TIGR00613">
    <property type="entry name" value="reco"/>
    <property type="match status" value="1"/>
</dbReference>
<sequence>MRIELQPAFLLHSRKISDSRLLVDFLTRDFGVVGAIARAPSKKKSAFSVFCPALVSWVGGKPLKTLTDYELAQHGPPAMFGHALYCGFYINELLQRLMPKGESCPAVYDTYKKTLGHLNAISRAEPSGNVLIQVEPLLRELELLVLEELGYLVDFSADANTGEPLEKNKSYYLDIHSGFSEAGNPAWPVFDGAVIAAMAERNFTDNRHRSAMKRMMRILLLPLLGSKPLKSRELFAGHLNHA</sequence>
<name>A0AAN1WFM3_9GAMM</name>
<comment type="function">
    <text evidence="1 8">Involved in DNA repair and RecF pathway recombination.</text>
</comment>
<evidence type="ECO:0000313" key="11">
    <source>
        <dbReference type="Proteomes" id="UP001320119"/>
    </source>
</evidence>
<reference evidence="10 11" key="1">
    <citation type="journal article" date="2022" name="IScience">
        <title>An ultrasensitive nanofiber-based assay for enzymatic hydrolysis and deep-sea microbial degradation of cellulose.</title>
        <authorList>
            <person name="Tsudome M."/>
            <person name="Tachioka M."/>
            <person name="Miyazaki M."/>
            <person name="Uchimura K."/>
            <person name="Tsuda M."/>
            <person name="Takaki Y."/>
            <person name="Deguchi S."/>
        </authorList>
    </citation>
    <scope>NUCLEOTIDE SEQUENCE [LARGE SCALE GENOMIC DNA]</scope>
    <source>
        <strain evidence="10 11">GE09</strain>
    </source>
</reference>
<dbReference type="GO" id="GO:0043590">
    <property type="term" value="C:bacterial nucleoid"/>
    <property type="evidence" value="ECO:0007669"/>
    <property type="project" value="TreeGrafter"/>
</dbReference>
<keyword evidence="6 8" id="KW-0234">DNA repair</keyword>
<dbReference type="AlphaFoldDB" id="A0AAN1WFM3"/>
<dbReference type="Pfam" id="PF11967">
    <property type="entry name" value="RecO_N"/>
    <property type="match status" value="1"/>
</dbReference>
<dbReference type="PANTHER" id="PTHR33991">
    <property type="entry name" value="DNA REPAIR PROTEIN RECO"/>
    <property type="match status" value="1"/>
</dbReference>
<dbReference type="InterPro" id="IPR037278">
    <property type="entry name" value="ARFGAP/RecO"/>
</dbReference>
<evidence type="ECO:0000256" key="2">
    <source>
        <dbReference type="ARBA" id="ARBA00007452"/>
    </source>
</evidence>